<accession>A0A6N8EEA9</accession>
<dbReference type="AlphaFoldDB" id="A0A6N8EEA9"/>
<name>A0A6N8EEA9_9GAMM</name>
<dbReference type="Proteomes" id="UP000434044">
    <property type="component" value="Unassembled WGS sequence"/>
</dbReference>
<gene>
    <name evidence="1" type="ORF">GJ668_07615</name>
</gene>
<sequence>MHDRLTDSQRHAMIAVAAYYLAERRGFAPGQAEADWRLAERTIDAMIASRHLTAGTDDEARGRLVRNALVIQETAGDRAVSATPDPASETAQG</sequence>
<proteinExistence type="predicted"/>
<keyword evidence="2" id="KW-1185">Reference proteome</keyword>
<reference evidence="1 2" key="1">
    <citation type="submission" date="2019-11" db="EMBL/GenBank/DDBJ databases">
        <title>Whole-genome sequence of the anaerobic purple sulfur bacterium Allochromatium palmeri DSM 15591.</title>
        <authorList>
            <person name="Kyndt J.A."/>
            <person name="Meyer T.E."/>
        </authorList>
    </citation>
    <scope>NUCLEOTIDE SEQUENCE [LARGE SCALE GENOMIC DNA]</scope>
    <source>
        <strain evidence="1 2">DSM 15591</strain>
    </source>
</reference>
<dbReference type="Pfam" id="PF11154">
    <property type="entry name" value="DUF2934"/>
    <property type="match status" value="1"/>
</dbReference>
<dbReference type="InterPro" id="IPR021327">
    <property type="entry name" value="DUF2934"/>
</dbReference>
<evidence type="ECO:0000313" key="2">
    <source>
        <dbReference type="Proteomes" id="UP000434044"/>
    </source>
</evidence>
<comment type="caution">
    <text evidence="1">The sequence shown here is derived from an EMBL/GenBank/DDBJ whole genome shotgun (WGS) entry which is preliminary data.</text>
</comment>
<dbReference type="EMBL" id="WNKT01000011">
    <property type="protein sequence ID" value="MTW20966.1"/>
    <property type="molecule type" value="Genomic_DNA"/>
</dbReference>
<dbReference type="OrthoDB" id="8538784at2"/>
<organism evidence="1 2">
    <name type="scientific">Allochromatium palmeri</name>
    <dbReference type="NCBI Taxonomy" id="231048"/>
    <lineage>
        <taxon>Bacteria</taxon>
        <taxon>Pseudomonadati</taxon>
        <taxon>Pseudomonadota</taxon>
        <taxon>Gammaproteobacteria</taxon>
        <taxon>Chromatiales</taxon>
        <taxon>Chromatiaceae</taxon>
        <taxon>Allochromatium</taxon>
    </lineage>
</organism>
<evidence type="ECO:0000313" key="1">
    <source>
        <dbReference type="EMBL" id="MTW20966.1"/>
    </source>
</evidence>
<protein>
    <submittedName>
        <fullName evidence="1">DUF2934 domain-containing protein</fullName>
    </submittedName>
</protein>